<keyword evidence="5" id="KW-0472">Membrane</keyword>
<dbReference type="InterPro" id="IPR006696">
    <property type="entry name" value="DUF423"/>
</dbReference>
<proteinExistence type="inferred from homology"/>
<reference evidence="6 7" key="1">
    <citation type="journal article" date="2005" name="Nucleic Acids Res.">
        <title>Genomic blueprint of Hahella chejuensis, a marine microbe producing an algicidal agent.</title>
        <authorList>
            <person name="Jeong H."/>
            <person name="Yim J.H."/>
            <person name="Lee C."/>
            <person name="Choi S.-H."/>
            <person name="Park Y.K."/>
            <person name="Yoon S.H."/>
            <person name="Hur C.-G."/>
            <person name="Kang H.-Y."/>
            <person name="Kim D."/>
            <person name="Lee H.H."/>
            <person name="Park K.H."/>
            <person name="Park S.-H."/>
            <person name="Park H.-S."/>
            <person name="Lee H.K."/>
            <person name="Oh T.K."/>
            <person name="Kim J.F."/>
        </authorList>
    </citation>
    <scope>NUCLEOTIDE SEQUENCE [LARGE SCALE GENOMIC DNA]</scope>
    <source>
        <strain evidence="6 7">KCTC 2396</strain>
    </source>
</reference>
<evidence type="ECO:0000256" key="1">
    <source>
        <dbReference type="ARBA" id="ARBA00004141"/>
    </source>
</evidence>
<dbReference type="RefSeq" id="WP_011399806.1">
    <property type="nucleotide sequence ID" value="NC_007645.1"/>
</dbReference>
<keyword evidence="7" id="KW-1185">Reference proteome</keyword>
<dbReference type="Pfam" id="PF04241">
    <property type="entry name" value="DUF423"/>
    <property type="match status" value="1"/>
</dbReference>
<dbReference type="EMBL" id="CP000155">
    <property type="protein sequence ID" value="ABC32748.1"/>
    <property type="molecule type" value="Genomic_DNA"/>
</dbReference>
<keyword evidence="4" id="KW-1133">Transmembrane helix</keyword>
<evidence type="ECO:0000256" key="2">
    <source>
        <dbReference type="ARBA" id="ARBA00009694"/>
    </source>
</evidence>
<evidence type="ECO:0000256" key="3">
    <source>
        <dbReference type="ARBA" id="ARBA00022692"/>
    </source>
</evidence>
<evidence type="ECO:0000313" key="7">
    <source>
        <dbReference type="Proteomes" id="UP000000238"/>
    </source>
</evidence>
<organism evidence="6 7">
    <name type="scientific">Hahella chejuensis (strain KCTC 2396)</name>
    <dbReference type="NCBI Taxonomy" id="349521"/>
    <lineage>
        <taxon>Bacteria</taxon>
        <taxon>Pseudomonadati</taxon>
        <taxon>Pseudomonadota</taxon>
        <taxon>Gammaproteobacteria</taxon>
        <taxon>Oceanospirillales</taxon>
        <taxon>Hahellaceae</taxon>
        <taxon>Hahella</taxon>
    </lineage>
</organism>
<dbReference type="PANTHER" id="PTHR43461">
    <property type="entry name" value="TRANSMEMBRANE PROTEIN 256"/>
    <property type="match status" value="1"/>
</dbReference>
<dbReference type="eggNOG" id="COG2363">
    <property type="taxonomic scope" value="Bacteria"/>
</dbReference>
<evidence type="ECO:0000256" key="4">
    <source>
        <dbReference type="ARBA" id="ARBA00022989"/>
    </source>
</evidence>
<dbReference type="STRING" id="349521.HCH_06100"/>
<name>Q2S9C6_HAHCH</name>
<evidence type="ECO:0000313" key="6">
    <source>
        <dbReference type="EMBL" id="ABC32748.1"/>
    </source>
</evidence>
<keyword evidence="3" id="KW-0812">Transmembrane</keyword>
<accession>Q2S9C6</accession>
<evidence type="ECO:0000256" key="5">
    <source>
        <dbReference type="ARBA" id="ARBA00023136"/>
    </source>
</evidence>
<gene>
    <name evidence="6" type="ordered locus">HCH_06100</name>
</gene>
<comment type="similarity">
    <text evidence="2">Belongs to the UPF0382 family.</text>
</comment>
<dbReference type="OrthoDB" id="9802121at2"/>
<dbReference type="HOGENOM" id="CLU_096548_3_3_6"/>
<dbReference type="AlphaFoldDB" id="Q2S9C6"/>
<dbReference type="KEGG" id="hch:HCH_06100"/>
<comment type="subcellular location">
    <subcellularLocation>
        <location evidence="1">Membrane</location>
        <topology evidence="1">Multi-pass membrane protein</topology>
    </subcellularLocation>
</comment>
<protein>
    <submittedName>
        <fullName evidence="6">Uncharacterized small membrane protein</fullName>
    </submittedName>
</protein>
<dbReference type="PANTHER" id="PTHR43461:SF1">
    <property type="entry name" value="TRANSMEMBRANE PROTEIN 256"/>
    <property type="match status" value="1"/>
</dbReference>
<dbReference type="GO" id="GO:0005886">
    <property type="term" value="C:plasma membrane"/>
    <property type="evidence" value="ECO:0007669"/>
    <property type="project" value="TreeGrafter"/>
</dbReference>
<sequence length="137" mass="14727">MREEDKHGGSGILAAGLILMGLSVAMGAVGAHLVAHYRPEAMSSFETAVRYHSLHALGLIILALTRGFWSRKAYGIVAAFFAAGLVLFCGGLYAKTLLQFSFPNGFIPTGGMAFILGWLIWGAEAMRLKWGGRKRAL</sequence>
<dbReference type="Proteomes" id="UP000000238">
    <property type="component" value="Chromosome"/>
</dbReference>